<evidence type="ECO:0000256" key="6">
    <source>
        <dbReference type="SAM" id="MobiDB-lite"/>
    </source>
</evidence>
<dbReference type="CDD" id="cd15730">
    <property type="entry name" value="FYVE_EEA1"/>
    <property type="match status" value="1"/>
</dbReference>
<dbReference type="Gene3D" id="3.30.160.60">
    <property type="entry name" value="Classic Zinc Finger"/>
    <property type="match status" value="1"/>
</dbReference>
<dbReference type="EMBL" id="JAWQEG010005950">
    <property type="protein sequence ID" value="KAK3856227.1"/>
    <property type="molecule type" value="Genomic_DNA"/>
</dbReference>
<dbReference type="Gene3D" id="1.10.287.1490">
    <property type="match status" value="2"/>
</dbReference>
<protein>
    <recommendedName>
        <fullName evidence="11">Early endosome antigen 1</fullName>
    </recommendedName>
</protein>
<dbReference type="PANTHER" id="PTHR23164:SF30">
    <property type="entry name" value="EARLY ENDOSOME ANTIGEN 1"/>
    <property type="match status" value="1"/>
</dbReference>
<sequence>MQLLKIRHLESHEGRDLDRYVRGEVCLYSVAIHFASSYTNFLYTPPTPQQYNDLVACENWQNTTTMNSLKSFMNKVGERVREVGPQVSGQPLGDNQVDGEAGEAVEGFLCPTCYLRFATPEVLQEHYEAEHIEPAANYLCPVCKARLNSQPELEKHYSNVHSVKDTSGHSLEALREELTELSTNLREERWYSEELKKEVERLQEAFKKKDGGEDNFVHKSQLEAVEESKTLLTSEVVLLRNQLAESIETNGSLRSEKDMLESRASEFAVERAELRATLDTLQAEKVGLESELHELRSNRANQGTQEQSEAHHLHQEVTRLQDQLGAREKESATVSEVEDRYRQDLLTMREKFINSDIQVRLQNEAHKPTEPGKTTSFQAREVALQSDLKAKSELAASLKEEIRNLKDEVDIMKKKLQEKDQATLQLQNQLETQEAAAASSGQQGDELRAKCANYMENIQALEAQVSELSLKYTATQSDLDSLREQVPSLQTRLTEAESDKNNLTRELSEKVGELESLREKVNDASKEESEVLQKKTEQVEELRRSLRDAEHSRTTAENALTGKNEAIEQLKNKLTNSGNALKDASGKIGVLEGSVREREKEIKELKTKVKEIEVLKSDLAKEKELVRGKEAEIEGHKKRLAQLEGQKVELEQKLTDSKDSQSKVESSLEAVRAELESHTESLKKKCHELEETRSKMKLETSEKESLKTKLSAAMMEAEKLKENTEKLQSSTTALETDLKAIQARNATIDMEVKRLATEKSQLQEKLTSLETEKMKLENTIKENTARHAQEVKVLEEKLSGMTLEKSALSEQLSGMKDEKETMVKARDLTAHEMKTVKGDLQEARGRVKDVEGQVEGFMKDTFSLTQDKARLEGELNVLEEKLNEEMSLRQAEAAQHAAAVAGERQDREEAEELLTAAQEACTKVEREATTRAQAHKEEVGRLTQQLEEHVSNVSEMEGHVATLQAEVAGLAGDKLELEVRVEAAGEERNGLMERCVAAESEVERLSGHLTELRRKLDDSTAAIHELGRENQNLQIETRKLAGRKWADDSEAVSCQSCDKAFSVTVRRHHCRNCGQIFCHDCSSKQAPLEANKKSVRVCDSCYNELTAKM</sequence>
<gene>
    <name evidence="9" type="ORF">Pcinc_037436</name>
</gene>
<dbReference type="Gene3D" id="1.20.5.340">
    <property type="match status" value="1"/>
</dbReference>
<dbReference type="Pfam" id="PF01363">
    <property type="entry name" value="FYVE"/>
    <property type="match status" value="1"/>
</dbReference>
<dbReference type="InterPro" id="IPR013087">
    <property type="entry name" value="Znf_C2H2_type"/>
</dbReference>
<dbReference type="GO" id="GO:0005769">
    <property type="term" value="C:early endosome"/>
    <property type="evidence" value="ECO:0007669"/>
    <property type="project" value="TreeGrafter"/>
</dbReference>
<dbReference type="Pfam" id="PF05605">
    <property type="entry name" value="zf-Di19"/>
    <property type="match status" value="1"/>
</dbReference>
<dbReference type="InterPro" id="IPR008598">
    <property type="entry name" value="Di19_Zn-bd"/>
</dbReference>
<feature type="region of interest" description="Disordered" evidence="6">
    <location>
        <begin position="299"/>
        <end position="336"/>
    </location>
</feature>
<evidence type="ECO:0000256" key="2">
    <source>
        <dbReference type="ARBA" id="ARBA00022771"/>
    </source>
</evidence>
<dbReference type="PANTHER" id="PTHR23164">
    <property type="entry name" value="EARLY ENDOSOME ANTIGEN 1"/>
    <property type="match status" value="1"/>
</dbReference>
<dbReference type="InterPro" id="IPR011011">
    <property type="entry name" value="Znf_FYVE_PHD"/>
</dbReference>
<name>A0AAE1EL07_PETCI</name>
<keyword evidence="10" id="KW-1185">Reference proteome</keyword>
<evidence type="ECO:0000256" key="5">
    <source>
        <dbReference type="SAM" id="Coils"/>
    </source>
</evidence>
<reference evidence="9" key="1">
    <citation type="submission" date="2023-10" db="EMBL/GenBank/DDBJ databases">
        <title>Genome assemblies of two species of porcelain crab, Petrolisthes cinctipes and Petrolisthes manimaculis (Anomura: Porcellanidae).</title>
        <authorList>
            <person name="Angst P."/>
        </authorList>
    </citation>
    <scope>NUCLEOTIDE SEQUENCE</scope>
    <source>
        <strain evidence="9">PB745_01</strain>
        <tissue evidence="9">Gill</tissue>
    </source>
</reference>
<comment type="caution">
    <text evidence="9">The sequence shown here is derived from an EMBL/GenBank/DDBJ whole genome shotgun (WGS) entry which is preliminary data.</text>
</comment>
<evidence type="ECO:0000259" key="7">
    <source>
        <dbReference type="PROSITE" id="PS50157"/>
    </source>
</evidence>
<evidence type="ECO:0000256" key="3">
    <source>
        <dbReference type="ARBA" id="ARBA00022833"/>
    </source>
</evidence>
<dbReference type="Proteomes" id="UP001286313">
    <property type="component" value="Unassembled WGS sequence"/>
</dbReference>
<dbReference type="Gene3D" id="1.20.5.390">
    <property type="entry name" value="L1 transposable element, trimerization domain"/>
    <property type="match status" value="1"/>
</dbReference>
<keyword evidence="2 4" id="KW-0863">Zinc-finger</keyword>
<feature type="coiled-coil region" evidence="5">
    <location>
        <begin position="995"/>
        <end position="1036"/>
    </location>
</feature>
<evidence type="ECO:0000256" key="1">
    <source>
        <dbReference type="ARBA" id="ARBA00022723"/>
    </source>
</evidence>
<dbReference type="InterPro" id="IPR013083">
    <property type="entry name" value="Znf_RING/FYVE/PHD"/>
</dbReference>
<feature type="domain" description="FYVE-type" evidence="8">
    <location>
        <begin position="1048"/>
        <end position="1106"/>
    </location>
</feature>
<evidence type="ECO:0000313" key="10">
    <source>
        <dbReference type="Proteomes" id="UP001286313"/>
    </source>
</evidence>
<dbReference type="SMART" id="SM00355">
    <property type="entry name" value="ZnF_C2H2"/>
    <property type="match status" value="2"/>
</dbReference>
<accession>A0AAE1EL07</accession>
<keyword evidence="5" id="KW-0175">Coiled coil</keyword>
<keyword evidence="1" id="KW-0479">Metal-binding</keyword>
<dbReference type="SUPFAM" id="SSF57997">
    <property type="entry name" value="Tropomyosin"/>
    <property type="match status" value="1"/>
</dbReference>
<dbReference type="SUPFAM" id="SSF69979">
    <property type="entry name" value="Eea1 homodimerisation domain"/>
    <property type="match status" value="1"/>
</dbReference>
<feature type="region of interest" description="Disordered" evidence="6">
    <location>
        <begin position="518"/>
        <end position="537"/>
    </location>
</feature>
<feature type="domain" description="C2H2-type" evidence="7">
    <location>
        <begin position="138"/>
        <end position="166"/>
    </location>
</feature>
<dbReference type="GO" id="GO:0006897">
    <property type="term" value="P:endocytosis"/>
    <property type="evidence" value="ECO:0007669"/>
    <property type="project" value="TreeGrafter"/>
</dbReference>
<dbReference type="GO" id="GO:0005545">
    <property type="term" value="F:1-phosphatidylinositol binding"/>
    <property type="evidence" value="ECO:0007669"/>
    <property type="project" value="TreeGrafter"/>
</dbReference>
<dbReference type="Gene3D" id="3.30.40.10">
    <property type="entry name" value="Zinc/RING finger domain, C3HC4 (zinc finger)"/>
    <property type="match status" value="1"/>
</dbReference>
<evidence type="ECO:0008006" key="11">
    <source>
        <dbReference type="Google" id="ProtNLM"/>
    </source>
</evidence>
<organism evidence="9 10">
    <name type="scientific">Petrolisthes cinctipes</name>
    <name type="common">Flat porcelain crab</name>
    <dbReference type="NCBI Taxonomy" id="88211"/>
    <lineage>
        <taxon>Eukaryota</taxon>
        <taxon>Metazoa</taxon>
        <taxon>Ecdysozoa</taxon>
        <taxon>Arthropoda</taxon>
        <taxon>Crustacea</taxon>
        <taxon>Multicrustacea</taxon>
        <taxon>Malacostraca</taxon>
        <taxon>Eumalacostraca</taxon>
        <taxon>Eucarida</taxon>
        <taxon>Decapoda</taxon>
        <taxon>Pleocyemata</taxon>
        <taxon>Anomura</taxon>
        <taxon>Galatheoidea</taxon>
        <taxon>Porcellanidae</taxon>
        <taxon>Petrolisthes</taxon>
    </lineage>
</organism>
<evidence type="ECO:0000313" key="9">
    <source>
        <dbReference type="EMBL" id="KAK3856227.1"/>
    </source>
</evidence>
<evidence type="ECO:0000259" key="8">
    <source>
        <dbReference type="PROSITE" id="PS50178"/>
    </source>
</evidence>
<dbReference type="PROSITE" id="PS50157">
    <property type="entry name" value="ZINC_FINGER_C2H2_2"/>
    <property type="match status" value="1"/>
</dbReference>
<feature type="coiled-coil region" evidence="5">
    <location>
        <begin position="264"/>
        <end position="298"/>
    </location>
</feature>
<feature type="compositionally biased region" description="Basic and acidic residues" evidence="6">
    <location>
        <begin position="308"/>
        <end position="336"/>
    </location>
</feature>
<dbReference type="PROSITE" id="PS50178">
    <property type="entry name" value="ZF_FYVE"/>
    <property type="match status" value="1"/>
</dbReference>
<dbReference type="SUPFAM" id="SSF57903">
    <property type="entry name" value="FYVE/PHD zinc finger"/>
    <property type="match status" value="1"/>
</dbReference>
<evidence type="ECO:0000256" key="4">
    <source>
        <dbReference type="PROSITE-ProRule" id="PRU00042"/>
    </source>
</evidence>
<dbReference type="SMART" id="SM00064">
    <property type="entry name" value="FYVE"/>
    <property type="match status" value="1"/>
</dbReference>
<dbReference type="GO" id="GO:0008270">
    <property type="term" value="F:zinc ion binding"/>
    <property type="evidence" value="ECO:0007669"/>
    <property type="project" value="UniProtKB-KW"/>
</dbReference>
<dbReference type="InterPro" id="IPR017455">
    <property type="entry name" value="Znf_FYVE-rel"/>
</dbReference>
<dbReference type="AlphaFoldDB" id="A0AAE1EL07"/>
<proteinExistence type="predicted"/>
<keyword evidence="3" id="KW-0862">Zinc</keyword>
<dbReference type="PROSITE" id="PS00028">
    <property type="entry name" value="ZINC_FINGER_C2H2_1"/>
    <property type="match status" value="2"/>
</dbReference>
<dbReference type="InterPro" id="IPR000306">
    <property type="entry name" value="Znf_FYVE"/>
</dbReference>